<gene>
    <name evidence="2" type="ORF">DAPPUDRAFT_114506</name>
</gene>
<evidence type="ECO:0000313" key="2">
    <source>
        <dbReference type="EMBL" id="EFX68480.1"/>
    </source>
</evidence>
<dbReference type="Proteomes" id="UP000000305">
    <property type="component" value="Unassembled WGS sequence"/>
</dbReference>
<protein>
    <submittedName>
        <fullName evidence="2">Uncharacterized protein</fullName>
    </submittedName>
</protein>
<proteinExistence type="predicted"/>
<dbReference type="InParanoid" id="E9HID3"/>
<dbReference type="AlphaFoldDB" id="E9HID3"/>
<keyword evidence="3" id="KW-1185">Reference proteome</keyword>
<reference evidence="2 3" key="1">
    <citation type="journal article" date="2011" name="Science">
        <title>The ecoresponsive genome of Daphnia pulex.</title>
        <authorList>
            <person name="Colbourne J.K."/>
            <person name="Pfrender M.E."/>
            <person name="Gilbert D."/>
            <person name="Thomas W.K."/>
            <person name="Tucker A."/>
            <person name="Oakley T.H."/>
            <person name="Tokishita S."/>
            <person name="Aerts A."/>
            <person name="Arnold G.J."/>
            <person name="Basu M.K."/>
            <person name="Bauer D.J."/>
            <person name="Caceres C.E."/>
            <person name="Carmel L."/>
            <person name="Casola C."/>
            <person name="Choi J.H."/>
            <person name="Detter J.C."/>
            <person name="Dong Q."/>
            <person name="Dusheyko S."/>
            <person name="Eads B.D."/>
            <person name="Frohlich T."/>
            <person name="Geiler-Samerotte K.A."/>
            <person name="Gerlach D."/>
            <person name="Hatcher P."/>
            <person name="Jogdeo S."/>
            <person name="Krijgsveld J."/>
            <person name="Kriventseva E.V."/>
            <person name="Kultz D."/>
            <person name="Laforsch C."/>
            <person name="Lindquist E."/>
            <person name="Lopez J."/>
            <person name="Manak J.R."/>
            <person name="Muller J."/>
            <person name="Pangilinan J."/>
            <person name="Patwardhan R.P."/>
            <person name="Pitluck S."/>
            <person name="Pritham E.J."/>
            <person name="Rechtsteiner A."/>
            <person name="Rho M."/>
            <person name="Rogozin I.B."/>
            <person name="Sakarya O."/>
            <person name="Salamov A."/>
            <person name="Schaack S."/>
            <person name="Shapiro H."/>
            <person name="Shiga Y."/>
            <person name="Skalitzky C."/>
            <person name="Smith Z."/>
            <person name="Souvorov A."/>
            <person name="Sung W."/>
            <person name="Tang Z."/>
            <person name="Tsuchiya D."/>
            <person name="Tu H."/>
            <person name="Vos H."/>
            <person name="Wang M."/>
            <person name="Wolf Y.I."/>
            <person name="Yamagata H."/>
            <person name="Yamada T."/>
            <person name="Ye Y."/>
            <person name="Shaw J.R."/>
            <person name="Andrews J."/>
            <person name="Crease T.J."/>
            <person name="Tang H."/>
            <person name="Lucas S.M."/>
            <person name="Robertson H.M."/>
            <person name="Bork P."/>
            <person name="Koonin E.V."/>
            <person name="Zdobnov E.M."/>
            <person name="Grigoriev I.V."/>
            <person name="Lynch M."/>
            <person name="Boore J.L."/>
        </authorList>
    </citation>
    <scope>NUCLEOTIDE SEQUENCE [LARGE SCALE GENOMIC DNA]</scope>
</reference>
<evidence type="ECO:0000313" key="3">
    <source>
        <dbReference type="Proteomes" id="UP000000305"/>
    </source>
</evidence>
<dbReference type="HOGENOM" id="CLU_1827235_0_0_1"/>
<sequence length="141" mass="15138">MDVSVLPGTRMESNLVGVETAPNGANAMMGPPVGGVAYKLRSLDRVHMTTYQDEESHIIILSLVGSGSKLWLDVQKVLTKNCELDKELTLRCDRHHHSSANRQSQELGAASDGPSRRALGRPVSVRRLVPLASPGTPASVS</sequence>
<name>E9HID3_DAPPU</name>
<dbReference type="KEGG" id="dpx:DAPPUDRAFT_114506"/>
<organism evidence="2 3">
    <name type="scientific">Daphnia pulex</name>
    <name type="common">Water flea</name>
    <dbReference type="NCBI Taxonomy" id="6669"/>
    <lineage>
        <taxon>Eukaryota</taxon>
        <taxon>Metazoa</taxon>
        <taxon>Ecdysozoa</taxon>
        <taxon>Arthropoda</taxon>
        <taxon>Crustacea</taxon>
        <taxon>Branchiopoda</taxon>
        <taxon>Diplostraca</taxon>
        <taxon>Cladocera</taxon>
        <taxon>Anomopoda</taxon>
        <taxon>Daphniidae</taxon>
        <taxon>Daphnia</taxon>
    </lineage>
</organism>
<dbReference type="EMBL" id="GL732654">
    <property type="protein sequence ID" value="EFX68480.1"/>
    <property type="molecule type" value="Genomic_DNA"/>
</dbReference>
<feature type="region of interest" description="Disordered" evidence="1">
    <location>
        <begin position="95"/>
        <end position="141"/>
    </location>
</feature>
<evidence type="ECO:0000256" key="1">
    <source>
        <dbReference type="SAM" id="MobiDB-lite"/>
    </source>
</evidence>
<dbReference type="OrthoDB" id="2423195at2759"/>
<accession>E9HID3</accession>